<sequence length="218" mass="21916">MRRTAAVILAAGLLAGCGSDDEGSGSSTTSAGTVTTTSSVTVAPGTTTTTAPDTTVTQTTPTAAPTVSTPTVTTTTTARVTHAQYVTQVDGLCRTINAQTKRLNAKANAALRGAKTEAEQLAAVAPVLKEGLGAQSLALDTIKAVERPAADKAALASYFALLDQQKQQLTALAAAAEAGSITKYKSVTAKSAGLRQRARAKAIAFGFKECGSGKGDAA</sequence>
<gene>
    <name evidence="2" type="ORF">DSM112329_00725</name>
</gene>
<accession>A0AAU7AQD8</accession>
<evidence type="ECO:0008006" key="3">
    <source>
        <dbReference type="Google" id="ProtNLM"/>
    </source>
</evidence>
<dbReference type="PROSITE" id="PS51257">
    <property type="entry name" value="PROKAR_LIPOPROTEIN"/>
    <property type="match status" value="1"/>
</dbReference>
<reference evidence="2" key="1">
    <citation type="submission" date="2022-12" db="EMBL/GenBank/DDBJ databases">
        <title>Paraconexibacter alkalitolerans sp. nov. and Baekduia alba sp. nov., isolated from soil and emended description of the genera Paraconexibacter (Chun et al., 2020) and Baekduia (An et al., 2020).</title>
        <authorList>
            <person name="Vieira S."/>
            <person name="Huber K.J."/>
            <person name="Geppert A."/>
            <person name="Wolf J."/>
            <person name="Neumann-Schaal M."/>
            <person name="Muesken M."/>
            <person name="Overmann J."/>
        </authorList>
    </citation>
    <scope>NUCLEOTIDE SEQUENCE</scope>
    <source>
        <strain evidence="2">AEG42_29</strain>
    </source>
</reference>
<proteinExistence type="predicted"/>
<dbReference type="KEGG" id="parq:DSM112329_00725"/>
<feature type="region of interest" description="Disordered" evidence="1">
    <location>
        <begin position="19"/>
        <end position="73"/>
    </location>
</feature>
<organism evidence="2">
    <name type="scientific">Paraconexibacter sp. AEG42_29</name>
    <dbReference type="NCBI Taxonomy" id="2997339"/>
    <lineage>
        <taxon>Bacteria</taxon>
        <taxon>Bacillati</taxon>
        <taxon>Actinomycetota</taxon>
        <taxon>Thermoleophilia</taxon>
        <taxon>Solirubrobacterales</taxon>
        <taxon>Paraconexibacteraceae</taxon>
        <taxon>Paraconexibacter</taxon>
    </lineage>
</organism>
<evidence type="ECO:0000256" key="1">
    <source>
        <dbReference type="SAM" id="MobiDB-lite"/>
    </source>
</evidence>
<dbReference type="AlphaFoldDB" id="A0AAU7AQD8"/>
<protein>
    <recommendedName>
        <fullName evidence="3">DUF4142 domain-containing protein</fullName>
    </recommendedName>
</protein>
<evidence type="ECO:0000313" key="2">
    <source>
        <dbReference type="EMBL" id="XAY03900.1"/>
    </source>
</evidence>
<name>A0AAU7AQD8_9ACTN</name>
<dbReference type="EMBL" id="CP114014">
    <property type="protein sequence ID" value="XAY03900.1"/>
    <property type="molecule type" value="Genomic_DNA"/>
</dbReference>
<dbReference type="RefSeq" id="WP_354700448.1">
    <property type="nucleotide sequence ID" value="NZ_CP114014.1"/>
</dbReference>